<evidence type="ECO:0000313" key="11">
    <source>
        <dbReference type="Proteomes" id="UP000694865"/>
    </source>
</evidence>
<dbReference type="PANTHER" id="PTHR24223:SF443">
    <property type="entry name" value="MULTIDRUG-RESISTANCE LIKE PROTEIN 1, ISOFORM I"/>
    <property type="match status" value="1"/>
</dbReference>
<dbReference type="InterPro" id="IPR027417">
    <property type="entry name" value="P-loop_NTPase"/>
</dbReference>
<dbReference type="Proteomes" id="UP000694865">
    <property type="component" value="Unplaced"/>
</dbReference>
<dbReference type="InterPro" id="IPR050173">
    <property type="entry name" value="ABC_transporter_C-like"/>
</dbReference>
<feature type="domain" description="ABC transmembrane type-1" evidence="10">
    <location>
        <begin position="16"/>
        <end position="75"/>
    </location>
</feature>
<evidence type="ECO:0000256" key="2">
    <source>
        <dbReference type="ARBA" id="ARBA00022448"/>
    </source>
</evidence>
<evidence type="ECO:0000313" key="12">
    <source>
        <dbReference type="RefSeq" id="XP_006817225.1"/>
    </source>
</evidence>
<dbReference type="RefSeq" id="XP_006817225.1">
    <property type="nucleotide sequence ID" value="XM_006817162.1"/>
</dbReference>
<keyword evidence="8 9" id="KW-0472">Membrane</keyword>
<keyword evidence="7 9" id="KW-1133">Transmembrane helix</keyword>
<evidence type="ECO:0000256" key="9">
    <source>
        <dbReference type="SAM" id="Phobius"/>
    </source>
</evidence>
<gene>
    <name evidence="12" type="primary">LOC102803535</name>
</gene>
<dbReference type="Gene3D" id="3.40.50.300">
    <property type="entry name" value="P-loop containing nucleotide triphosphate hydrolases"/>
    <property type="match status" value="1"/>
</dbReference>
<accession>A0ABM0MB34</accession>
<dbReference type="SUPFAM" id="SSF90123">
    <property type="entry name" value="ABC transporter transmembrane region"/>
    <property type="match status" value="1"/>
</dbReference>
<feature type="non-terminal residue" evidence="12">
    <location>
        <position position="141"/>
    </location>
</feature>
<dbReference type="GeneID" id="102803535"/>
<keyword evidence="6" id="KW-0067">ATP-binding</keyword>
<evidence type="ECO:0000256" key="8">
    <source>
        <dbReference type="ARBA" id="ARBA00023136"/>
    </source>
</evidence>
<evidence type="ECO:0000256" key="6">
    <source>
        <dbReference type="ARBA" id="ARBA00022840"/>
    </source>
</evidence>
<dbReference type="PANTHER" id="PTHR24223">
    <property type="entry name" value="ATP-BINDING CASSETTE SUB-FAMILY C"/>
    <property type="match status" value="1"/>
</dbReference>
<dbReference type="Gene3D" id="1.20.1560.10">
    <property type="entry name" value="ABC transporter type 1, transmembrane domain"/>
    <property type="match status" value="1"/>
</dbReference>
<evidence type="ECO:0000259" key="10">
    <source>
        <dbReference type="PROSITE" id="PS50929"/>
    </source>
</evidence>
<evidence type="ECO:0000256" key="4">
    <source>
        <dbReference type="ARBA" id="ARBA00022737"/>
    </source>
</evidence>
<feature type="non-terminal residue" evidence="12">
    <location>
        <position position="1"/>
    </location>
</feature>
<comment type="subcellular location">
    <subcellularLocation>
        <location evidence="1">Endomembrane system</location>
        <topology evidence="1">Multi-pass membrane protein</topology>
    </subcellularLocation>
</comment>
<sequence>LQDFWFHLFVCFLSHRWLALRLEFVGNCVVFFAALFAVIGRESLNPGIVGLSITYALQITQSLNYMVRMTSELETNIVAVERVKEYSEEEREAAPIIHNNRPDQDWPEKGEVMFVDYSLRYRNGLDLVIKNISVTIQPGER</sequence>
<evidence type="ECO:0000256" key="1">
    <source>
        <dbReference type="ARBA" id="ARBA00004127"/>
    </source>
</evidence>
<keyword evidence="3 9" id="KW-0812">Transmembrane</keyword>
<keyword evidence="4" id="KW-0677">Repeat</keyword>
<keyword evidence="2" id="KW-0813">Transport</keyword>
<dbReference type="InterPro" id="IPR011527">
    <property type="entry name" value="ABC1_TM_dom"/>
</dbReference>
<protein>
    <submittedName>
        <fullName evidence="12">Canalicular multispecific organic anion transporter 2-like</fullName>
    </submittedName>
</protein>
<keyword evidence="5" id="KW-0547">Nucleotide-binding</keyword>
<dbReference type="PROSITE" id="PS50929">
    <property type="entry name" value="ABC_TM1F"/>
    <property type="match status" value="1"/>
</dbReference>
<evidence type="ECO:0000256" key="7">
    <source>
        <dbReference type="ARBA" id="ARBA00022989"/>
    </source>
</evidence>
<keyword evidence="11" id="KW-1185">Reference proteome</keyword>
<dbReference type="InterPro" id="IPR036640">
    <property type="entry name" value="ABC1_TM_sf"/>
</dbReference>
<feature type="transmembrane region" description="Helical" evidence="9">
    <location>
        <begin position="20"/>
        <end position="39"/>
    </location>
</feature>
<name>A0ABM0MB34_SACKO</name>
<evidence type="ECO:0000256" key="3">
    <source>
        <dbReference type="ARBA" id="ARBA00022692"/>
    </source>
</evidence>
<reference evidence="12" key="1">
    <citation type="submission" date="2025-08" db="UniProtKB">
        <authorList>
            <consortium name="RefSeq"/>
        </authorList>
    </citation>
    <scope>IDENTIFICATION</scope>
    <source>
        <tissue evidence="12">Testes</tissue>
    </source>
</reference>
<evidence type="ECO:0000256" key="5">
    <source>
        <dbReference type="ARBA" id="ARBA00022741"/>
    </source>
</evidence>
<organism evidence="11 12">
    <name type="scientific">Saccoglossus kowalevskii</name>
    <name type="common">Acorn worm</name>
    <dbReference type="NCBI Taxonomy" id="10224"/>
    <lineage>
        <taxon>Eukaryota</taxon>
        <taxon>Metazoa</taxon>
        <taxon>Hemichordata</taxon>
        <taxon>Enteropneusta</taxon>
        <taxon>Harrimaniidae</taxon>
        <taxon>Saccoglossus</taxon>
    </lineage>
</organism>
<proteinExistence type="predicted"/>